<keyword evidence="3" id="KW-1185">Reference proteome</keyword>
<feature type="domain" description="HD-GYP" evidence="1">
    <location>
        <begin position="144"/>
        <end position="345"/>
    </location>
</feature>
<organism evidence="2 3">
    <name type="scientific">Nitrospira lenta</name>
    <dbReference type="NCBI Taxonomy" id="1436998"/>
    <lineage>
        <taxon>Bacteria</taxon>
        <taxon>Pseudomonadati</taxon>
        <taxon>Nitrospirota</taxon>
        <taxon>Nitrospiria</taxon>
        <taxon>Nitrospirales</taxon>
        <taxon>Nitrospiraceae</taxon>
        <taxon>Nitrospira</taxon>
    </lineage>
</organism>
<dbReference type="Proteomes" id="UP000248168">
    <property type="component" value="Unassembled WGS sequence"/>
</dbReference>
<evidence type="ECO:0000313" key="2">
    <source>
        <dbReference type="EMBL" id="SPP63318.1"/>
    </source>
</evidence>
<dbReference type="SUPFAM" id="SSF109604">
    <property type="entry name" value="HD-domain/PDEase-like"/>
    <property type="match status" value="1"/>
</dbReference>
<accession>A0A330L0M9</accession>
<keyword evidence="2" id="KW-0378">Hydrolase</keyword>
<dbReference type="InterPro" id="IPR003607">
    <property type="entry name" value="HD/PDEase_dom"/>
</dbReference>
<name>A0A330L0M9_9BACT</name>
<gene>
    <name evidence="2" type="ORF">NITLEN_10404</name>
</gene>
<sequence>MATKTISIDQLRIGMYVAKIDLSWFRSPFLRRSLLIKQTPQIEKLRRAGAKQIVIDLLRGDDVAAPIDLDPPVSSQTITLAPQTPPLKSAPKPLSQLNEEYAQALVARKQLEQTVHTVFSAISKRGSVDPQVAAEAVQEVAIVTRTLPNSAIFMALSQQRAGDSSLSQHALSTCTLALVVGQSFGYNPLELQELATAALLHDIGLVQIPDAIIQRSANTSNPLPAHDRRILQSHPRLGILALERQGGFGTRVLQMIGEHHIRLDDSGYPPGTKGEFTSERSRILMIADYYDELLTGFGGASPLAPHQALQRIFRESQEGAFDQVILSRFIKLIGIYPVHSRVRLNTNERAVVTELNPSTLHQPVVTITHTPSGSEPPTPLVVDLSDPANAAPERVIDTVLDSPEHLHPAPSSRAA</sequence>
<dbReference type="PROSITE" id="PS51832">
    <property type="entry name" value="HD_GYP"/>
    <property type="match status" value="1"/>
</dbReference>
<dbReference type="RefSeq" id="WP_121987868.1">
    <property type="nucleotide sequence ID" value="NZ_OUNR01000001.1"/>
</dbReference>
<dbReference type="OrthoDB" id="9764808at2"/>
<dbReference type="Pfam" id="PF13487">
    <property type="entry name" value="HD_5"/>
    <property type="match status" value="1"/>
</dbReference>
<dbReference type="Gene3D" id="1.10.3210.10">
    <property type="entry name" value="Hypothetical protein af1432"/>
    <property type="match status" value="1"/>
</dbReference>
<proteinExistence type="predicted"/>
<dbReference type="PANTHER" id="PTHR43155:SF2">
    <property type="entry name" value="CYCLIC DI-GMP PHOSPHODIESTERASE PA4108"/>
    <property type="match status" value="1"/>
</dbReference>
<evidence type="ECO:0000259" key="1">
    <source>
        <dbReference type="PROSITE" id="PS51832"/>
    </source>
</evidence>
<reference evidence="3" key="1">
    <citation type="submission" date="2018-04" db="EMBL/GenBank/DDBJ databases">
        <authorList>
            <person name="Lucker S."/>
            <person name="Sakoula D."/>
        </authorList>
    </citation>
    <scope>NUCLEOTIDE SEQUENCE [LARGE SCALE GENOMIC DNA]</scope>
</reference>
<protein>
    <submittedName>
        <fullName evidence="2">Putative Metal dependent phosphohydrolase</fullName>
    </submittedName>
</protein>
<dbReference type="InterPro" id="IPR021812">
    <property type="entry name" value="DUF3391"/>
</dbReference>
<evidence type="ECO:0000313" key="3">
    <source>
        <dbReference type="Proteomes" id="UP000248168"/>
    </source>
</evidence>
<dbReference type="PANTHER" id="PTHR43155">
    <property type="entry name" value="CYCLIC DI-GMP PHOSPHODIESTERASE PA4108-RELATED"/>
    <property type="match status" value="1"/>
</dbReference>
<dbReference type="AlphaFoldDB" id="A0A330L0M9"/>
<dbReference type="GO" id="GO:0016787">
    <property type="term" value="F:hydrolase activity"/>
    <property type="evidence" value="ECO:0007669"/>
    <property type="project" value="UniProtKB-KW"/>
</dbReference>
<dbReference type="InParanoid" id="A0A330L0M9"/>
<dbReference type="SMART" id="SM00471">
    <property type="entry name" value="HDc"/>
    <property type="match status" value="1"/>
</dbReference>
<dbReference type="InterPro" id="IPR037522">
    <property type="entry name" value="HD_GYP_dom"/>
</dbReference>
<dbReference type="EMBL" id="OUNR01000001">
    <property type="protein sequence ID" value="SPP63318.1"/>
    <property type="molecule type" value="Genomic_DNA"/>
</dbReference>
<dbReference type="Pfam" id="PF11871">
    <property type="entry name" value="DUF3391"/>
    <property type="match status" value="1"/>
</dbReference>
<dbReference type="CDD" id="cd00077">
    <property type="entry name" value="HDc"/>
    <property type="match status" value="1"/>
</dbReference>